<dbReference type="EMBL" id="JBHTIC010000008">
    <property type="protein sequence ID" value="MFD0762528.1"/>
    <property type="molecule type" value="Genomic_DNA"/>
</dbReference>
<accession>A0ABW2Z965</accession>
<evidence type="ECO:0000313" key="1">
    <source>
        <dbReference type="EMBL" id="MFD0762528.1"/>
    </source>
</evidence>
<evidence type="ECO:0000313" key="2">
    <source>
        <dbReference type="Proteomes" id="UP001597032"/>
    </source>
</evidence>
<proteinExistence type="predicted"/>
<sequence length="139" mass="16632">MTTTLKLNDKELLKQVKECSLPPELFTHEIQLKLSWILINRYGLEGATKKNCEIKENYYVNALKSKKFNLPLTKAYTEILHHFMERSSAKDFDKLLREFPRLKFDFKELVKTHYGYNILKEHRNEDLKPNPNRPILFTF</sequence>
<dbReference type="RefSeq" id="WP_298263196.1">
    <property type="nucleotide sequence ID" value="NZ_JBHTIC010000008.1"/>
</dbReference>
<dbReference type="Proteomes" id="UP001597032">
    <property type="component" value="Unassembled WGS sequence"/>
</dbReference>
<keyword evidence="2" id="KW-1185">Reference proteome</keyword>
<protein>
    <submittedName>
        <fullName evidence="1">Uncharacterized protein</fullName>
    </submittedName>
</protein>
<comment type="caution">
    <text evidence="1">The sequence shown here is derived from an EMBL/GenBank/DDBJ whole genome shotgun (WGS) entry which is preliminary data.</text>
</comment>
<name>A0ABW2Z965_9FLAO</name>
<organism evidence="1 2">
    <name type="scientific">Lutibacter aestuarii</name>
    <dbReference type="NCBI Taxonomy" id="861111"/>
    <lineage>
        <taxon>Bacteria</taxon>
        <taxon>Pseudomonadati</taxon>
        <taxon>Bacteroidota</taxon>
        <taxon>Flavobacteriia</taxon>
        <taxon>Flavobacteriales</taxon>
        <taxon>Flavobacteriaceae</taxon>
        <taxon>Lutibacter</taxon>
    </lineage>
</organism>
<gene>
    <name evidence="1" type="ORF">ACFQZW_10575</name>
</gene>
<reference evidence="2" key="1">
    <citation type="journal article" date="2019" name="Int. J. Syst. Evol. Microbiol.">
        <title>The Global Catalogue of Microorganisms (GCM) 10K type strain sequencing project: providing services to taxonomists for standard genome sequencing and annotation.</title>
        <authorList>
            <consortium name="The Broad Institute Genomics Platform"/>
            <consortium name="The Broad Institute Genome Sequencing Center for Infectious Disease"/>
            <person name="Wu L."/>
            <person name="Ma J."/>
        </authorList>
    </citation>
    <scope>NUCLEOTIDE SEQUENCE [LARGE SCALE GENOMIC DNA]</scope>
    <source>
        <strain evidence="2">CCUG 60022</strain>
    </source>
</reference>